<accession>A0ABW8J7J7</accession>
<comment type="caution">
    <text evidence="1">The sequence shown here is derived from an EMBL/GenBank/DDBJ whole genome shotgun (WGS) entry which is preliminary data.</text>
</comment>
<evidence type="ECO:0000313" key="2">
    <source>
        <dbReference type="Proteomes" id="UP001620339"/>
    </source>
</evidence>
<dbReference type="RefSeq" id="WP_404614876.1">
    <property type="nucleotide sequence ID" value="NZ_JADIKK010000008.1"/>
</dbReference>
<dbReference type="Proteomes" id="UP001620339">
    <property type="component" value="Unassembled WGS sequence"/>
</dbReference>
<protein>
    <submittedName>
        <fullName evidence="1">Uncharacterized protein</fullName>
    </submittedName>
</protein>
<proteinExistence type="predicted"/>
<reference evidence="1 2" key="1">
    <citation type="submission" date="2020-10" db="EMBL/GenBank/DDBJ databases">
        <title>Phylogeny of dyella-like bacteria.</title>
        <authorList>
            <person name="Fu J."/>
        </authorList>
    </citation>
    <scope>NUCLEOTIDE SEQUENCE [LARGE SCALE GENOMIC DNA]</scope>
    <source>
        <strain evidence="1 2">KACC 19113</strain>
    </source>
</reference>
<name>A0ABW8J7J7_9GAMM</name>
<evidence type="ECO:0000313" key="1">
    <source>
        <dbReference type="EMBL" id="MFK2878272.1"/>
    </source>
</evidence>
<sequence>MATIFPKKNDFGDAPFDELVPELARFGIVSVGKFRSLMTRHRRALLHLDRSPLSTWERRHATEEYGKEFVTDATRRQYWFAYPALVRTAAEMEFGEIAAIYE</sequence>
<dbReference type="EMBL" id="JADIKK010000008">
    <property type="protein sequence ID" value="MFK2878272.1"/>
    <property type="molecule type" value="Genomic_DNA"/>
</dbReference>
<keyword evidence="2" id="KW-1185">Reference proteome</keyword>
<gene>
    <name evidence="1" type="ORF">ISP25_14440</name>
</gene>
<organism evidence="1 2">
    <name type="scientific">Rhodanobacter hydrolyticus</name>
    <dbReference type="NCBI Taxonomy" id="2250595"/>
    <lineage>
        <taxon>Bacteria</taxon>
        <taxon>Pseudomonadati</taxon>
        <taxon>Pseudomonadota</taxon>
        <taxon>Gammaproteobacteria</taxon>
        <taxon>Lysobacterales</taxon>
        <taxon>Rhodanobacteraceae</taxon>
        <taxon>Rhodanobacter</taxon>
    </lineage>
</organism>